<keyword evidence="4" id="KW-0540">Nuclease</keyword>
<comment type="similarity">
    <text evidence="3">Belongs to the HARBI1 family.</text>
</comment>
<proteinExistence type="inferred from homology"/>
<evidence type="ECO:0000256" key="2">
    <source>
        <dbReference type="ARBA" id="ARBA00004123"/>
    </source>
</evidence>
<dbReference type="OrthoDB" id="7523059at2759"/>
<protein>
    <recommendedName>
        <fullName evidence="8">DDE Tnp4 domain-containing protein</fullName>
    </recommendedName>
</protein>
<dbReference type="InterPro" id="IPR027806">
    <property type="entry name" value="HARBI1_dom"/>
</dbReference>
<dbReference type="GO" id="GO:0046872">
    <property type="term" value="F:metal ion binding"/>
    <property type="evidence" value="ECO:0007669"/>
    <property type="project" value="UniProtKB-KW"/>
</dbReference>
<organism evidence="9">
    <name type="scientific">Ooceraea biroi</name>
    <name type="common">Clonal raider ant</name>
    <name type="synonym">Cerapachys biroi</name>
    <dbReference type="NCBI Taxonomy" id="2015173"/>
    <lineage>
        <taxon>Eukaryota</taxon>
        <taxon>Metazoa</taxon>
        <taxon>Ecdysozoa</taxon>
        <taxon>Arthropoda</taxon>
        <taxon>Hexapoda</taxon>
        <taxon>Insecta</taxon>
        <taxon>Pterygota</taxon>
        <taxon>Neoptera</taxon>
        <taxon>Endopterygota</taxon>
        <taxon>Hymenoptera</taxon>
        <taxon>Apocrita</taxon>
        <taxon>Aculeata</taxon>
        <taxon>Formicoidea</taxon>
        <taxon>Formicidae</taxon>
        <taxon>Dorylinae</taxon>
        <taxon>Ooceraea</taxon>
    </lineage>
</organism>
<evidence type="ECO:0000256" key="4">
    <source>
        <dbReference type="ARBA" id="ARBA00022722"/>
    </source>
</evidence>
<evidence type="ECO:0000256" key="3">
    <source>
        <dbReference type="ARBA" id="ARBA00006958"/>
    </source>
</evidence>
<dbReference type="PANTHER" id="PTHR22930">
    <property type="match status" value="1"/>
</dbReference>
<evidence type="ECO:0000313" key="9">
    <source>
        <dbReference type="EMBL" id="RLU17590.1"/>
    </source>
</evidence>
<keyword evidence="5" id="KW-0479">Metal-binding</keyword>
<gene>
    <name evidence="9" type="ORF">DMN91_009826</name>
</gene>
<comment type="subcellular location">
    <subcellularLocation>
        <location evidence="2">Nucleus</location>
    </subcellularLocation>
</comment>
<evidence type="ECO:0000256" key="6">
    <source>
        <dbReference type="ARBA" id="ARBA00022801"/>
    </source>
</evidence>
<dbReference type="GO" id="GO:0005634">
    <property type="term" value="C:nucleus"/>
    <property type="evidence" value="ECO:0007669"/>
    <property type="project" value="UniProtKB-SubCell"/>
</dbReference>
<name>A0A3L8DAR7_OOCBI</name>
<keyword evidence="6" id="KW-0378">Hydrolase</keyword>
<keyword evidence="7" id="KW-0539">Nucleus</keyword>
<comment type="caution">
    <text evidence="9">The sequence shown here is derived from an EMBL/GenBank/DDBJ whole genome shotgun (WGS) entry which is preliminary data.</text>
</comment>
<evidence type="ECO:0000256" key="5">
    <source>
        <dbReference type="ARBA" id="ARBA00022723"/>
    </source>
</evidence>
<reference evidence="9" key="1">
    <citation type="journal article" date="2018" name="Genome Res.">
        <title>The genomic architecture and molecular evolution of ant odorant receptors.</title>
        <authorList>
            <person name="McKenzie S.K."/>
            <person name="Kronauer D.J.C."/>
        </authorList>
    </citation>
    <scope>NUCLEOTIDE SEQUENCE [LARGE SCALE GENOMIC DNA]</scope>
    <source>
        <strain evidence="9">Clonal line C1</strain>
    </source>
</reference>
<dbReference type="EMBL" id="QOIP01000010">
    <property type="protein sequence ID" value="RLU17590.1"/>
    <property type="molecule type" value="Genomic_DNA"/>
</dbReference>
<evidence type="ECO:0000259" key="8">
    <source>
        <dbReference type="Pfam" id="PF13359"/>
    </source>
</evidence>
<reference evidence="9" key="2">
    <citation type="submission" date="2018-07" db="EMBL/GenBank/DDBJ databases">
        <authorList>
            <person name="Mckenzie S.K."/>
            <person name="Kronauer D.J.C."/>
        </authorList>
    </citation>
    <scope>NUCLEOTIDE SEQUENCE</scope>
    <source>
        <strain evidence="9">Clonal line C1</strain>
    </source>
</reference>
<feature type="domain" description="DDE Tnp4" evidence="8">
    <location>
        <begin position="198"/>
        <end position="363"/>
    </location>
</feature>
<sequence>MDCDLILLNVWKQWKKWKLIKHTFQQRNVKKRQILKLFVIWKLIHEAEGAHKMWVRPIFKERQRLLQGASDNLVREMELEDHEMFYNYCRMSVKMFNQLLHIVGPVIEKQSLVRDPIPARTRLLVCLRYLASGDSMTSISYFFRIGINTVSRIISETCEQLWNTLHKSVFPEIKETNWLKIANDFAVKWNFPHCIGAIDGKHVIIQSPPHSGSTYYNYKGNHSINLLAVCDANYCFTLIDIGAEGRQSDGGIFAHSNFGQRFEANLMNLPQPRLLESSESALPFVLVADEAFALTTYMIRPYPRSGRLNGQRKVFNYRLSQARRMIESAFGILTAKWRIYRRPIISSVSTAVKIVQATVCLHNFVIQNENQLPLSERCYTRIISGEETVINGALQDVNNAGRTNAHTRLASRIRDEFASYFENLGAVSWQWEKVLLNDF</sequence>
<dbReference type="InterPro" id="IPR045249">
    <property type="entry name" value="HARBI1-like"/>
</dbReference>
<dbReference type="PANTHER" id="PTHR22930:SF269">
    <property type="entry name" value="NUCLEASE HARBI1-LIKE PROTEIN"/>
    <property type="match status" value="1"/>
</dbReference>
<accession>A0A3L8DAR7</accession>
<comment type="cofactor">
    <cofactor evidence="1">
        <name>a divalent metal cation</name>
        <dbReference type="ChEBI" id="CHEBI:60240"/>
    </cofactor>
</comment>
<dbReference type="Pfam" id="PF13359">
    <property type="entry name" value="DDE_Tnp_4"/>
    <property type="match status" value="1"/>
</dbReference>
<dbReference type="GO" id="GO:0004518">
    <property type="term" value="F:nuclease activity"/>
    <property type="evidence" value="ECO:0007669"/>
    <property type="project" value="UniProtKB-KW"/>
</dbReference>
<dbReference type="Proteomes" id="UP000279307">
    <property type="component" value="Chromosome 10"/>
</dbReference>
<dbReference type="AlphaFoldDB" id="A0A3L8DAR7"/>
<evidence type="ECO:0000256" key="7">
    <source>
        <dbReference type="ARBA" id="ARBA00023242"/>
    </source>
</evidence>
<dbReference type="GO" id="GO:0016787">
    <property type="term" value="F:hydrolase activity"/>
    <property type="evidence" value="ECO:0007669"/>
    <property type="project" value="UniProtKB-KW"/>
</dbReference>
<evidence type="ECO:0000256" key="1">
    <source>
        <dbReference type="ARBA" id="ARBA00001968"/>
    </source>
</evidence>